<keyword evidence="5" id="KW-1133">Transmembrane helix</keyword>
<keyword evidence="5" id="KW-0812">Transmembrane</keyword>
<keyword evidence="2" id="KW-0238">DNA-binding</keyword>
<feature type="transmembrane region" description="Helical" evidence="5">
    <location>
        <begin position="138"/>
        <end position="160"/>
    </location>
</feature>
<dbReference type="OrthoDB" id="9808843at2"/>
<feature type="transmembrane region" description="Helical" evidence="5">
    <location>
        <begin position="75"/>
        <end position="95"/>
    </location>
</feature>
<evidence type="ECO:0000256" key="4">
    <source>
        <dbReference type="SAM" id="MobiDB-lite"/>
    </source>
</evidence>
<gene>
    <name evidence="7" type="ORF">C1880_01265</name>
</gene>
<feature type="transmembrane region" description="Helical" evidence="5">
    <location>
        <begin position="328"/>
        <end position="350"/>
    </location>
</feature>
<feature type="transmembrane region" description="Helical" evidence="5">
    <location>
        <begin position="196"/>
        <end position="216"/>
    </location>
</feature>
<keyword evidence="5" id="KW-0472">Membrane</keyword>
<dbReference type="PANTHER" id="PTHR44688">
    <property type="entry name" value="DNA-BINDING TRANSCRIPTIONAL ACTIVATOR DEVR_DOSR"/>
    <property type="match status" value="1"/>
</dbReference>
<evidence type="ECO:0000256" key="1">
    <source>
        <dbReference type="ARBA" id="ARBA00023015"/>
    </source>
</evidence>
<dbReference type="AlphaFoldDB" id="A0A369LFQ9"/>
<sequence length="521" mass="56077">MAIREQDDAAQNQRVQEKTTSSVSERFSNALASIDRQAPSLTYLGLGCWIAWNTIAFSGSFWLHETDNSNITENLMLVHLLACFITLLLVALFAARFSKWVVKNRTTFIGGLVAAVGTLLICNARSEVLGAAVPRFALTVLFNSGCVLAGVGTTMLFVRAAALFGTLPPHRALYRLAECTLFSIAIYFVLNGCPQPIAVAAFIALPVIGASLFCIRRKDLRGEKQVLATPVKLTQRFWVLLASIGLCSTALELIRAYVLISVPPTFAIGANVVSQLIEVPLMIAIMAAVLLAKSRRDGFAKMYSVAACALTVLIVCIAMFSLNTPAVASGAWVVCTCYNMVVWAMLYYLVYQWRGGALRIVAFGNSALSGGTLVASLLAMAYQASHISESVMKVIIALIGVAVLIDVLFVFSEKQINGMLLPVDEGGADSADDASGIGAARQPGRWKLACEEVARAAGLSARETEVFLGLARGRTAQEIADREVVSIYTIRAHTRSIYAKLNVHSKKELTALVQKQVDQAG</sequence>
<dbReference type="PANTHER" id="PTHR44688:SF16">
    <property type="entry name" value="DNA-BINDING TRANSCRIPTIONAL ACTIVATOR DEVR_DOSR"/>
    <property type="match status" value="1"/>
</dbReference>
<evidence type="ECO:0000256" key="2">
    <source>
        <dbReference type="ARBA" id="ARBA00023125"/>
    </source>
</evidence>
<evidence type="ECO:0000259" key="6">
    <source>
        <dbReference type="PROSITE" id="PS50043"/>
    </source>
</evidence>
<dbReference type="Gene3D" id="1.10.10.10">
    <property type="entry name" value="Winged helix-like DNA-binding domain superfamily/Winged helix DNA-binding domain"/>
    <property type="match status" value="1"/>
</dbReference>
<dbReference type="SUPFAM" id="SSF46894">
    <property type="entry name" value="C-terminal effector domain of the bipartite response regulators"/>
    <property type="match status" value="1"/>
</dbReference>
<feature type="transmembrane region" description="Helical" evidence="5">
    <location>
        <begin position="107"/>
        <end position="126"/>
    </location>
</feature>
<feature type="transmembrane region" description="Helical" evidence="5">
    <location>
        <begin position="266"/>
        <end position="291"/>
    </location>
</feature>
<feature type="transmembrane region" description="Helical" evidence="5">
    <location>
        <begin position="237"/>
        <end position="260"/>
    </location>
</feature>
<dbReference type="Proteomes" id="UP000253792">
    <property type="component" value="Unassembled WGS sequence"/>
</dbReference>
<dbReference type="InterPro" id="IPR036388">
    <property type="entry name" value="WH-like_DNA-bd_sf"/>
</dbReference>
<dbReference type="GO" id="GO:0006355">
    <property type="term" value="P:regulation of DNA-templated transcription"/>
    <property type="evidence" value="ECO:0007669"/>
    <property type="project" value="InterPro"/>
</dbReference>
<accession>A0A369LFQ9</accession>
<evidence type="ECO:0000313" key="8">
    <source>
        <dbReference type="Proteomes" id="UP000253792"/>
    </source>
</evidence>
<feature type="region of interest" description="Disordered" evidence="4">
    <location>
        <begin position="1"/>
        <end position="21"/>
    </location>
</feature>
<feature type="domain" description="HTH luxR-type" evidence="6">
    <location>
        <begin position="452"/>
        <end position="517"/>
    </location>
</feature>
<proteinExistence type="predicted"/>
<keyword evidence="1" id="KW-0805">Transcription regulation</keyword>
<dbReference type="CDD" id="cd06170">
    <property type="entry name" value="LuxR_C_like"/>
    <property type="match status" value="1"/>
</dbReference>
<dbReference type="RefSeq" id="WP_114619968.1">
    <property type="nucleotide sequence ID" value="NZ_PPTP01000001.1"/>
</dbReference>
<dbReference type="GO" id="GO:0003677">
    <property type="term" value="F:DNA binding"/>
    <property type="evidence" value="ECO:0007669"/>
    <property type="project" value="UniProtKB-KW"/>
</dbReference>
<reference evidence="7 8" key="1">
    <citation type="journal article" date="2018" name="Elife">
        <title>Discovery and characterization of a prevalent human gut bacterial enzyme sufficient for the inactivation of a family of plant toxins.</title>
        <authorList>
            <person name="Koppel N."/>
            <person name="Bisanz J.E."/>
            <person name="Pandelia M.E."/>
            <person name="Turnbaugh P.J."/>
            <person name="Balskus E.P."/>
        </authorList>
    </citation>
    <scope>NUCLEOTIDE SEQUENCE [LARGE SCALE GENOMIC DNA]</scope>
    <source>
        <strain evidence="8">anaerobia AP69FAA</strain>
    </source>
</reference>
<dbReference type="EMBL" id="PPTP01000001">
    <property type="protein sequence ID" value="RDB57477.1"/>
    <property type="molecule type" value="Genomic_DNA"/>
</dbReference>
<feature type="transmembrane region" description="Helical" evidence="5">
    <location>
        <begin position="303"/>
        <end position="322"/>
    </location>
</feature>
<dbReference type="InterPro" id="IPR016032">
    <property type="entry name" value="Sig_transdc_resp-reg_C-effctor"/>
</dbReference>
<protein>
    <recommendedName>
        <fullName evidence="6">HTH luxR-type domain-containing protein</fullName>
    </recommendedName>
</protein>
<feature type="transmembrane region" description="Helical" evidence="5">
    <location>
        <begin position="41"/>
        <end position="63"/>
    </location>
</feature>
<feature type="transmembrane region" description="Helical" evidence="5">
    <location>
        <begin position="362"/>
        <end position="384"/>
    </location>
</feature>
<comment type="caution">
    <text evidence="7">The sequence shown here is derived from an EMBL/GenBank/DDBJ whole genome shotgun (WGS) entry which is preliminary data.</text>
</comment>
<dbReference type="SMART" id="SM00421">
    <property type="entry name" value="HTH_LUXR"/>
    <property type="match status" value="1"/>
</dbReference>
<feature type="compositionally biased region" description="Polar residues" evidence="4">
    <location>
        <begin position="9"/>
        <end position="21"/>
    </location>
</feature>
<dbReference type="InterPro" id="IPR000792">
    <property type="entry name" value="Tscrpt_reg_LuxR_C"/>
</dbReference>
<dbReference type="PROSITE" id="PS50043">
    <property type="entry name" value="HTH_LUXR_2"/>
    <property type="match status" value="1"/>
</dbReference>
<dbReference type="PRINTS" id="PR00038">
    <property type="entry name" value="HTHLUXR"/>
</dbReference>
<evidence type="ECO:0000256" key="5">
    <source>
        <dbReference type="SAM" id="Phobius"/>
    </source>
</evidence>
<dbReference type="Pfam" id="PF00196">
    <property type="entry name" value="GerE"/>
    <property type="match status" value="1"/>
</dbReference>
<keyword evidence="3" id="KW-0804">Transcription</keyword>
<evidence type="ECO:0000256" key="3">
    <source>
        <dbReference type="ARBA" id="ARBA00023163"/>
    </source>
</evidence>
<organism evidence="7 8">
    <name type="scientific">Senegalimassilia anaerobia</name>
    <dbReference type="NCBI Taxonomy" id="1473216"/>
    <lineage>
        <taxon>Bacteria</taxon>
        <taxon>Bacillati</taxon>
        <taxon>Actinomycetota</taxon>
        <taxon>Coriobacteriia</taxon>
        <taxon>Coriobacteriales</taxon>
        <taxon>Coriobacteriaceae</taxon>
        <taxon>Senegalimassilia</taxon>
    </lineage>
</organism>
<keyword evidence="8" id="KW-1185">Reference proteome</keyword>
<evidence type="ECO:0000313" key="7">
    <source>
        <dbReference type="EMBL" id="RDB57477.1"/>
    </source>
</evidence>
<name>A0A369LFQ9_9ACTN</name>
<feature type="transmembrane region" description="Helical" evidence="5">
    <location>
        <begin position="390"/>
        <end position="411"/>
    </location>
</feature>
<dbReference type="STRING" id="1034345.GCA_000236865_01364"/>